<reference evidence="9" key="1">
    <citation type="submission" date="2023-06" db="EMBL/GenBank/DDBJ databases">
        <title>Sysu t00192.</title>
        <authorList>
            <person name="Gao L."/>
            <person name="Fang B.-Z."/>
            <person name="Li W.-J."/>
        </authorList>
    </citation>
    <scope>NUCLEOTIDE SEQUENCE</scope>
    <source>
        <strain evidence="9">SYSU T00192</strain>
    </source>
</reference>
<evidence type="ECO:0000313" key="9">
    <source>
        <dbReference type="EMBL" id="MDN4475372.1"/>
    </source>
</evidence>
<comment type="caution">
    <text evidence="9">The sequence shown here is derived from an EMBL/GenBank/DDBJ whole genome shotgun (WGS) entry which is preliminary data.</text>
</comment>
<dbReference type="NCBIfam" id="TIGR01974">
    <property type="entry name" value="NDH_I_L"/>
    <property type="match status" value="1"/>
</dbReference>
<feature type="domain" description="NADH-Ubiquinone oxidoreductase (complex I) chain 5 N-terminal" evidence="8">
    <location>
        <begin position="69"/>
        <end position="119"/>
    </location>
</feature>
<accession>A0ABT8G8P3</accession>
<evidence type="ECO:0000256" key="1">
    <source>
        <dbReference type="ARBA" id="ARBA00004127"/>
    </source>
</evidence>
<sequence>MLDLTWLLIAAPLASSFVLLLLGKRANPWGHWLGVAASGSAFVIGLIALIQMLGLDAHDRAHAVHLFSWIPGGELNLDAGLLVDPLSMTFVMLVTFVGTLIHVYSVAYMEHDPNRRIFFAYLNLFVAAMLLLVLADSYLLLFVGWEGVGLASYLLIGFWNQKPEYATAANKAFVVNRIGDIGLILAMGLMFAYLGGVDFATVFAAAPEASTAQLTAIGLMLLLAATGKSAQFPLQSWLGDAMAGPTPVSALIHAATMVTAGVYLIVRSAPVYEGAPAAQTVVAAIGAFTLILGALIGMAKDDIKKALAASTMSQIGYMMLAAGLGPIGYAFAIFHLVTHGFFKAGMFLGAGSVMHGMHDQVDMRRYGALRTAMVTTWVTFGLGWLAILGVPPFSGFWSKDKIIEAAFVGEGVQPWILGGAALIGAGLTAFYMSRLFFMTFHGKARWTDDQHPHESPALMTVPMIILAVGSAFLGLFLAMGDRFATWLEPVTGHAEHHEPVLPVPVIMVATLVLVALGAWVAWRKYGAADVPETAPAASLATIAARNDMFQDSVNRGVFERPGTHLTRTLVYADAALVDGAVDKTAHSFARTGESVRKTQNGQVRSYALTMLVGLVIVILIVVQGGL</sequence>
<evidence type="ECO:0000256" key="5">
    <source>
        <dbReference type="RuleBase" id="RU000320"/>
    </source>
</evidence>
<feature type="transmembrane region" description="Helical" evidence="6">
    <location>
        <begin position="369"/>
        <end position="390"/>
    </location>
</feature>
<dbReference type="PANTHER" id="PTHR42829:SF2">
    <property type="entry name" value="NADH-UBIQUINONE OXIDOREDUCTASE CHAIN 5"/>
    <property type="match status" value="1"/>
</dbReference>
<dbReference type="PANTHER" id="PTHR42829">
    <property type="entry name" value="NADH-UBIQUINONE OXIDOREDUCTASE CHAIN 5"/>
    <property type="match status" value="1"/>
</dbReference>
<keyword evidence="2 5" id="KW-0812">Transmembrane</keyword>
<feature type="transmembrane region" description="Helical" evidence="6">
    <location>
        <begin position="278"/>
        <end position="296"/>
    </location>
</feature>
<dbReference type="RefSeq" id="WP_301131807.1">
    <property type="nucleotide sequence ID" value="NZ_JAUHPW010000003.1"/>
</dbReference>
<gene>
    <name evidence="9" type="primary">nuoL</name>
    <name evidence="9" type="ORF">QQX09_05815</name>
</gene>
<feature type="transmembrane region" description="Helical" evidence="6">
    <location>
        <begin position="118"/>
        <end position="135"/>
    </location>
</feature>
<dbReference type="Pfam" id="PF00662">
    <property type="entry name" value="Proton_antipo_N"/>
    <property type="match status" value="1"/>
</dbReference>
<proteinExistence type="predicted"/>
<organism evidence="9 10">
    <name type="scientific">Demequina litoralis</name>
    <dbReference type="NCBI Taxonomy" id="3051660"/>
    <lineage>
        <taxon>Bacteria</taxon>
        <taxon>Bacillati</taxon>
        <taxon>Actinomycetota</taxon>
        <taxon>Actinomycetes</taxon>
        <taxon>Micrococcales</taxon>
        <taxon>Demequinaceae</taxon>
        <taxon>Demequina</taxon>
    </lineage>
</organism>
<dbReference type="PRINTS" id="PR01435">
    <property type="entry name" value="NPOXDRDTASE5"/>
</dbReference>
<feature type="transmembrane region" description="Helical" evidence="6">
    <location>
        <begin position="248"/>
        <end position="266"/>
    </location>
</feature>
<evidence type="ECO:0000256" key="2">
    <source>
        <dbReference type="ARBA" id="ARBA00022692"/>
    </source>
</evidence>
<dbReference type="EMBL" id="JAUHPW010000003">
    <property type="protein sequence ID" value="MDN4475372.1"/>
    <property type="molecule type" value="Genomic_DNA"/>
</dbReference>
<dbReference type="Proteomes" id="UP001172728">
    <property type="component" value="Unassembled WGS sequence"/>
</dbReference>
<evidence type="ECO:0000313" key="10">
    <source>
        <dbReference type="Proteomes" id="UP001172728"/>
    </source>
</evidence>
<dbReference type="NCBIfam" id="NF005141">
    <property type="entry name" value="PRK06590.1"/>
    <property type="match status" value="1"/>
</dbReference>
<evidence type="ECO:0000256" key="6">
    <source>
        <dbReference type="SAM" id="Phobius"/>
    </source>
</evidence>
<feature type="transmembrane region" description="Helical" evidence="6">
    <location>
        <begin position="415"/>
        <end position="437"/>
    </location>
</feature>
<evidence type="ECO:0000256" key="4">
    <source>
        <dbReference type="ARBA" id="ARBA00023136"/>
    </source>
</evidence>
<dbReference type="InterPro" id="IPR003945">
    <property type="entry name" value="NU5C-like"/>
</dbReference>
<feature type="transmembrane region" description="Helical" evidence="6">
    <location>
        <begin position="457"/>
        <end position="480"/>
    </location>
</feature>
<feature type="transmembrane region" description="Helical" evidence="6">
    <location>
        <begin position="606"/>
        <end position="625"/>
    </location>
</feature>
<feature type="domain" description="NADH:quinone oxidoreductase/Mrp antiporter transmembrane" evidence="7">
    <location>
        <begin position="135"/>
        <end position="417"/>
    </location>
</feature>
<feature type="transmembrane region" description="Helical" evidence="6">
    <location>
        <begin position="86"/>
        <end position="106"/>
    </location>
</feature>
<dbReference type="Pfam" id="PF00361">
    <property type="entry name" value="Proton_antipo_M"/>
    <property type="match status" value="1"/>
</dbReference>
<keyword evidence="4 6" id="KW-0472">Membrane</keyword>
<dbReference type="PRINTS" id="PR01434">
    <property type="entry name" value="NADHDHGNASE5"/>
</dbReference>
<feature type="transmembrane region" description="Helical" evidence="6">
    <location>
        <begin position="500"/>
        <end position="522"/>
    </location>
</feature>
<feature type="transmembrane region" description="Helical" evidence="6">
    <location>
        <begin position="317"/>
        <end position="334"/>
    </location>
</feature>
<feature type="transmembrane region" description="Helical" evidence="6">
    <location>
        <begin position="6"/>
        <end position="22"/>
    </location>
</feature>
<keyword evidence="3 6" id="KW-1133">Transmembrane helix</keyword>
<dbReference type="InterPro" id="IPR018393">
    <property type="entry name" value="NADHpl_OxRdtase_5_subgr"/>
</dbReference>
<evidence type="ECO:0000256" key="3">
    <source>
        <dbReference type="ARBA" id="ARBA00022989"/>
    </source>
</evidence>
<evidence type="ECO:0000259" key="7">
    <source>
        <dbReference type="Pfam" id="PF00361"/>
    </source>
</evidence>
<dbReference type="InterPro" id="IPR001750">
    <property type="entry name" value="ND/Mrp_TM"/>
</dbReference>
<evidence type="ECO:0000259" key="8">
    <source>
        <dbReference type="Pfam" id="PF00662"/>
    </source>
</evidence>
<feature type="transmembrane region" description="Helical" evidence="6">
    <location>
        <begin position="181"/>
        <end position="204"/>
    </location>
</feature>
<feature type="transmembrane region" description="Helical" evidence="6">
    <location>
        <begin position="29"/>
        <end position="50"/>
    </location>
</feature>
<protein>
    <submittedName>
        <fullName evidence="9">NADH-quinone oxidoreductase subunit L</fullName>
    </submittedName>
</protein>
<dbReference type="InterPro" id="IPR001516">
    <property type="entry name" value="Proton_antipo_N"/>
</dbReference>
<feature type="transmembrane region" description="Helical" evidence="6">
    <location>
        <begin position="141"/>
        <end position="160"/>
    </location>
</feature>
<keyword evidence="10" id="KW-1185">Reference proteome</keyword>
<name>A0ABT8G8P3_9MICO</name>
<dbReference type="Gene3D" id="1.20.5.2700">
    <property type="match status" value="1"/>
</dbReference>
<comment type="subcellular location">
    <subcellularLocation>
        <location evidence="1">Endomembrane system</location>
        <topology evidence="1">Multi-pass membrane protein</topology>
    </subcellularLocation>
    <subcellularLocation>
        <location evidence="5">Membrane</location>
        <topology evidence="5">Multi-pass membrane protein</topology>
    </subcellularLocation>
</comment>